<reference evidence="3" key="1">
    <citation type="submission" date="2016-06" db="UniProtKB">
        <authorList>
            <consortium name="WormBaseParasite"/>
        </authorList>
    </citation>
    <scope>IDENTIFICATION</scope>
</reference>
<dbReference type="EMBL" id="UYWY01026215">
    <property type="protein sequence ID" value="VDM50296.1"/>
    <property type="molecule type" value="Genomic_DNA"/>
</dbReference>
<dbReference type="InterPro" id="IPR029044">
    <property type="entry name" value="Nucleotide-diphossugar_trans"/>
</dbReference>
<evidence type="ECO:0000313" key="1">
    <source>
        <dbReference type="EMBL" id="VDM50296.1"/>
    </source>
</evidence>
<evidence type="ECO:0000313" key="2">
    <source>
        <dbReference type="Proteomes" id="UP000050794"/>
    </source>
</evidence>
<protein>
    <submittedName>
        <fullName evidence="3">Glyco_transf_64 domain-containing protein</fullName>
    </submittedName>
</protein>
<dbReference type="Gene3D" id="3.90.550.10">
    <property type="entry name" value="Spore Coat Polysaccharide Biosynthesis Protein SpsA, Chain A"/>
    <property type="match status" value="1"/>
</dbReference>
<dbReference type="PANTHER" id="PTHR31562">
    <property type="entry name" value="PROTEIN CBG18972"/>
    <property type="match status" value="1"/>
</dbReference>
<accession>A0A183VE04</accession>
<proteinExistence type="predicted"/>
<dbReference type="WBParaSite" id="TCNE_0001897801-mRNA-1">
    <property type="protein sequence ID" value="TCNE_0001897801-mRNA-1"/>
    <property type="gene ID" value="TCNE_0001897801"/>
</dbReference>
<dbReference type="PANTHER" id="PTHR31562:SF8">
    <property type="entry name" value="ALPHA-1,6-MANNOSYLTRANSFERASE"/>
    <property type="match status" value="1"/>
</dbReference>
<dbReference type="Pfam" id="PF03314">
    <property type="entry name" value="DUF273"/>
    <property type="match status" value="1"/>
</dbReference>
<sequence length="341" mass="39507">MGECPPLFGNITVLVAVTNRSYETEHDALKNSICRHYRVAQETLECYLRSVNYNLLLVDLDSDKRVMKECKHDQVFFKKHCAASVYLEDTDWMLVLDADTGVVNPNHCIEEWIDPRVDLIFYERFFNWEIASGNYLVSNTCFCSFRSLVAREQSVTVIDGTDVNGIGCHVLNAQQVKNTPFARNFLRKWADWQYTQPSNWNGADNGVLQFNLLTGDHLSGLSVEQPFLVAAFARRDFRRDKDSGDMLQADLLRAHLNSCENQQFHCTREYFQMHILQTVLPDAKQEIRNCDSIWHRGTDYDTYMAFVTCVKIYLGPCILAFVFSRFSNVSHSNNVLDWLWF</sequence>
<evidence type="ECO:0000313" key="3">
    <source>
        <dbReference type="WBParaSite" id="TCNE_0001897801-mRNA-1"/>
    </source>
</evidence>
<dbReference type="InterPro" id="IPR004988">
    <property type="entry name" value="DUF273"/>
</dbReference>
<organism evidence="2 3">
    <name type="scientific">Toxocara canis</name>
    <name type="common">Canine roundworm</name>
    <dbReference type="NCBI Taxonomy" id="6265"/>
    <lineage>
        <taxon>Eukaryota</taxon>
        <taxon>Metazoa</taxon>
        <taxon>Ecdysozoa</taxon>
        <taxon>Nematoda</taxon>
        <taxon>Chromadorea</taxon>
        <taxon>Rhabditida</taxon>
        <taxon>Spirurina</taxon>
        <taxon>Ascaridomorpha</taxon>
        <taxon>Ascaridoidea</taxon>
        <taxon>Toxocaridae</taxon>
        <taxon>Toxocara</taxon>
    </lineage>
</organism>
<dbReference type="AlphaFoldDB" id="A0A183VE04"/>
<reference evidence="1 2" key="2">
    <citation type="submission" date="2018-11" db="EMBL/GenBank/DDBJ databases">
        <authorList>
            <consortium name="Pathogen Informatics"/>
        </authorList>
    </citation>
    <scope>NUCLEOTIDE SEQUENCE [LARGE SCALE GENOMIC DNA]</scope>
</reference>
<name>A0A183VE04_TOXCA</name>
<keyword evidence="2" id="KW-1185">Reference proteome</keyword>
<gene>
    <name evidence="1" type="ORF">TCNE_LOCUS18975</name>
</gene>
<dbReference type="Proteomes" id="UP000050794">
    <property type="component" value="Unassembled WGS sequence"/>
</dbReference>